<accession>R6V3Q5</accession>
<organism evidence="2 3">
    <name type="scientific">Candidatus Colimorpha enterica</name>
    <dbReference type="NCBI Taxonomy" id="3083063"/>
    <lineage>
        <taxon>Bacteria</taxon>
        <taxon>Pseudomonadati</taxon>
        <taxon>Bacteroidota</taxon>
        <taxon>Bacteroidia</taxon>
        <taxon>Bacteroidales</taxon>
        <taxon>Candidatus Colimorpha</taxon>
    </lineage>
</organism>
<dbReference type="AlphaFoldDB" id="R6V3Q5"/>
<dbReference type="InterPro" id="IPR025469">
    <property type="entry name" value="DUF4320"/>
</dbReference>
<gene>
    <name evidence="2" type="ORF">BN580_00420</name>
</gene>
<sequence length="137" mass="16010">MIRKILHSKKGEGYVDMCVGVVVFVMILVIAINIFSFITLRIEMDQIADELIEAATYAGCFDDDFWHADSDMLDQYYYYGIDYGADRYFNSTYRRVQLGERMWVEISKHTYVKGLGVFKIPVTVTVRKSGLSERYWK</sequence>
<feature type="transmembrane region" description="Helical" evidence="1">
    <location>
        <begin position="21"/>
        <end position="40"/>
    </location>
</feature>
<comment type="caution">
    <text evidence="2">The sequence shown here is derived from an EMBL/GenBank/DDBJ whole genome shotgun (WGS) entry which is preliminary data.</text>
</comment>
<keyword evidence="1" id="KW-1133">Transmembrane helix</keyword>
<dbReference type="Pfam" id="PF14208">
    <property type="entry name" value="DUF4320"/>
    <property type="match status" value="1"/>
</dbReference>
<proteinExistence type="predicted"/>
<dbReference type="EMBL" id="CBFW010000436">
    <property type="protein sequence ID" value="CDC77407.1"/>
    <property type="molecule type" value="Genomic_DNA"/>
</dbReference>
<protein>
    <submittedName>
        <fullName evidence="2">Uncharacterized protein</fullName>
    </submittedName>
</protein>
<reference evidence="2" key="1">
    <citation type="submission" date="2012-11" db="EMBL/GenBank/DDBJ databases">
        <title>Dependencies among metagenomic species, viruses, plasmids and units of genetic variation.</title>
        <authorList>
            <person name="Nielsen H.B."/>
            <person name="Almeida M."/>
            <person name="Juncker A.S."/>
            <person name="Rasmussen S."/>
            <person name="Li J."/>
            <person name="Sunagawa S."/>
            <person name="Plichta D."/>
            <person name="Gautier L."/>
            <person name="Le Chatelier E."/>
            <person name="Peletier E."/>
            <person name="Bonde I."/>
            <person name="Nielsen T."/>
            <person name="Manichanh C."/>
            <person name="Arumugam M."/>
            <person name="Batto J."/>
            <person name="Santos M.B.Q.D."/>
            <person name="Blom N."/>
            <person name="Borruel N."/>
            <person name="Burgdorf K.S."/>
            <person name="Boumezbeur F."/>
            <person name="Casellas F."/>
            <person name="Dore J."/>
            <person name="Guarner F."/>
            <person name="Hansen T."/>
            <person name="Hildebrand F."/>
            <person name="Kaas R.S."/>
            <person name="Kennedy S."/>
            <person name="Kristiansen K."/>
            <person name="Kultima J.R."/>
            <person name="Leonard P."/>
            <person name="Levenez F."/>
            <person name="Lund O."/>
            <person name="Moumen B."/>
            <person name="Le Paslier D."/>
            <person name="Pons N."/>
            <person name="Pedersen O."/>
            <person name="Prifti E."/>
            <person name="Qin J."/>
            <person name="Raes J."/>
            <person name="Tap J."/>
            <person name="Tims S."/>
            <person name="Ussery D.W."/>
            <person name="Yamada T."/>
            <person name="MetaHit consortium"/>
            <person name="Renault P."/>
            <person name="Sicheritz-Ponten T."/>
            <person name="Bork P."/>
            <person name="Wang J."/>
            <person name="Brunak S."/>
            <person name="Ehrlich S.D."/>
        </authorList>
    </citation>
    <scope>NUCLEOTIDE SEQUENCE [LARGE SCALE GENOMIC DNA]</scope>
</reference>
<keyword evidence="1" id="KW-0472">Membrane</keyword>
<keyword evidence="1" id="KW-0812">Transmembrane</keyword>
<evidence type="ECO:0000313" key="2">
    <source>
        <dbReference type="EMBL" id="CDC77407.1"/>
    </source>
</evidence>
<evidence type="ECO:0000313" key="3">
    <source>
        <dbReference type="Proteomes" id="UP000017938"/>
    </source>
</evidence>
<dbReference type="Proteomes" id="UP000017938">
    <property type="component" value="Unassembled WGS sequence"/>
</dbReference>
<dbReference type="STRING" id="1263015.BN580_00420"/>
<evidence type="ECO:0000256" key="1">
    <source>
        <dbReference type="SAM" id="Phobius"/>
    </source>
</evidence>
<name>R6V3Q5_9BACT</name>